<protein>
    <submittedName>
        <fullName evidence="2">SDR family NAD(P)-dependent oxidoreductase</fullName>
    </submittedName>
</protein>
<dbReference type="EMBL" id="VCNI01000001">
    <property type="protein sequence ID" value="TMU57302.1"/>
    <property type="molecule type" value="Genomic_DNA"/>
</dbReference>
<proteinExistence type="inferred from homology"/>
<dbReference type="Gene3D" id="3.40.50.720">
    <property type="entry name" value="NAD(P)-binding Rossmann-like Domain"/>
    <property type="match status" value="1"/>
</dbReference>
<name>A0ABY2WQM2_9FLAO</name>
<dbReference type="InterPro" id="IPR036291">
    <property type="entry name" value="NAD(P)-bd_dom_sf"/>
</dbReference>
<comment type="caution">
    <text evidence="2">The sequence shown here is derived from an EMBL/GenBank/DDBJ whole genome shotgun (WGS) entry which is preliminary data.</text>
</comment>
<dbReference type="Pfam" id="PF00106">
    <property type="entry name" value="adh_short"/>
    <property type="match status" value="1"/>
</dbReference>
<reference evidence="2 3" key="1">
    <citation type="submission" date="2019-05" db="EMBL/GenBank/DDBJ databases">
        <title>Flagellimonas sp. AsT0115, sp. nov., isolated from a marine red algae, Asparagopsis taxiformis.</title>
        <authorList>
            <person name="Kim J."/>
            <person name="Jeong S.E."/>
            <person name="Jeon C.O."/>
        </authorList>
    </citation>
    <scope>NUCLEOTIDE SEQUENCE [LARGE SCALE GENOMIC DNA]</scope>
    <source>
        <strain evidence="2 3">AsT0115</strain>
    </source>
</reference>
<keyword evidence="3" id="KW-1185">Reference proteome</keyword>
<dbReference type="RefSeq" id="WP_138834648.1">
    <property type="nucleotide sequence ID" value="NZ_VCNI01000001.1"/>
</dbReference>
<dbReference type="Proteomes" id="UP000751614">
    <property type="component" value="Unassembled WGS sequence"/>
</dbReference>
<evidence type="ECO:0000313" key="2">
    <source>
        <dbReference type="EMBL" id="TMU57302.1"/>
    </source>
</evidence>
<evidence type="ECO:0000256" key="1">
    <source>
        <dbReference type="RuleBase" id="RU000363"/>
    </source>
</evidence>
<sequence length="238" mass="26287">MKGKNAFSQSILITGANRGMGLGYVRHYLKEGKSIIAAVRTIEKQTELDRLREQHADRLLILRLDVSNEASLVGFTKELKMVQPSFRIVINNAGISMEEKFEAWTMATFEKHFRINTIGPALTSQAIAPFMAKGGKLIQISSGMGSLSWNINPLNHFDAYAASKCALHSITIRLAEKLKAKEIGVFAINPGWVRTEMGGDDATTSIEEAVTDITSTIAQLKFRQTGSFLSEKGEIIPW</sequence>
<organism evidence="2 3">
    <name type="scientific">Flagellimonas algicola</name>
    <dbReference type="NCBI Taxonomy" id="2583815"/>
    <lineage>
        <taxon>Bacteria</taxon>
        <taxon>Pseudomonadati</taxon>
        <taxon>Bacteroidota</taxon>
        <taxon>Flavobacteriia</taxon>
        <taxon>Flavobacteriales</taxon>
        <taxon>Flavobacteriaceae</taxon>
        <taxon>Flagellimonas</taxon>
    </lineage>
</organism>
<dbReference type="PANTHER" id="PTHR45458:SF1">
    <property type="entry name" value="SHORT CHAIN DEHYDROGENASE"/>
    <property type="match status" value="1"/>
</dbReference>
<dbReference type="PANTHER" id="PTHR45458">
    <property type="entry name" value="SHORT-CHAIN DEHYDROGENASE/REDUCTASE SDR"/>
    <property type="match status" value="1"/>
</dbReference>
<dbReference type="InterPro" id="IPR052184">
    <property type="entry name" value="SDR_enzymes"/>
</dbReference>
<evidence type="ECO:0000313" key="3">
    <source>
        <dbReference type="Proteomes" id="UP000751614"/>
    </source>
</evidence>
<dbReference type="PRINTS" id="PR00081">
    <property type="entry name" value="GDHRDH"/>
</dbReference>
<dbReference type="SUPFAM" id="SSF51735">
    <property type="entry name" value="NAD(P)-binding Rossmann-fold domains"/>
    <property type="match status" value="1"/>
</dbReference>
<comment type="similarity">
    <text evidence="1">Belongs to the short-chain dehydrogenases/reductases (SDR) family.</text>
</comment>
<gene>
    <name evidence="2" type="ORF">FGG15_07090</name>
</gene>
<accession>A0ABY2WQM2</accession>
<dbReference type="InterPro" id="IPR002347">
    <property type="entry name" value="SDR_fam"/>
</dbReference>
<dbReference type="PRINTS" id="PR00080">
    <property type="entry name" value="SDRFAMILY"/>
</dbReference>